<evidence type="ECO:0000256" key="8">
    <source>
        <dbReference type="ARBA" id="ARBA00023125"/>
    </source>
</evidence>
<dbReference type="GO" id="GO:0000716">
    <property type="term" value="P:transcription-coupled nucleotide-excision repair, DNA damage recognition"/>
    <property type="evidence" value="ECO:0007669"/>
    <property type="project" value="UniProtKB-UniRule"/>
</dbReference>
<dbReference type="GO" id="GO:0006355">
    <property type="term" value="P:regulation of DNA-templated transcription"/>
    <property type="evidence" value="ECO:0007669"/>
    <property type="project" value="UniProtKB-UniRule"/>
</dbReference>
<dbReference type="InterPro" id="IPR041471">
    <property type="entry name" value="UvrB_inter"/>
</dbReference>
<comment type="similarity">
    <text evidence="11 13">In the C-terminal section; belongs to the helicase family. RecG subfamily.</text>
</comment>
<dbReference type="SMART" id="SM01058">
    <property type="entry name" value="CarD_TRCF"/>
    <property type="match status" value="1"/>
</dbReference>
<dbReference type="FunFam" id="3.40.50.300:FF:000546">
    <property type="entry name" value="Transcription-repair-coupling factor"/>
    <property type="match status" value="1"/>
</dbReference>
<dbReference type="InterPro" id="IPR037235">
    <property type="entry name" value="TRCF-like_C_D7"/>
</dbReference>
<dbReference type="InterPro" id="IPR014001">
    <property type="entry name" value="Helicase_ATP-bd"/>
</dbReference>
<dbReference type="Pfam" id="PF03461">
    <property type="entry name" value="TRCF"/>
    <property type="match status" value="1"/>
</dbReference>
<evidence type="ECO:0000256" key="7">
    <source>
        <dbReference type="ARBA" id="ARBA00022840"/>
    </source>
</evidence>
<evidence type="ECO:0000256" key="2">
    <source>
        <dbReference type="ARBA" id="ARBA00022490"/>
    </source>
</evidence>
<evidence type="ECO:0000256" key="1">
    <source>
        <dbReference type="ARBA" id="ARBA00004496"/>
    </source>
</evidence>
<keyword evidence="7 13" id="KW-0067">ATP-binding</keyword>
<dbReference type="Pfam" id="PF00271">
    <property type="entry name" value="Helicase_C"/>
    <property type="match status" value="1"/>
</dbReference>
<feature type="domain" description="Helicase C-terminal" evidence="16">
    <location>
        <begin position="869"/>
        <end position="1035"/>
    </location>
</feature>
<dbReference type="EC" id="3.6.4.-" evidence="13"/>
<dbReference type="SUPFAM" id="SSF141259">
    <property type="entry name" value="CarD-like"/>
    <property type="match status" value="1"/>
</dbReference>
<keyword evidence="9 13" id="KW-0234">DNA repair</keyword>
<comment type="function">
    <text evidence="13">Couples transcription and DNA repair by recognizing RNA polymerase (RNAP) stalled at DNA lesions. Mediates ATP-dependent release of RNAP and its truncated transcript from the DNA, and recruitment of nucleotide excision repair machinery to the damaged site.</text>
</comment>
<evidence type="ECO:0000256" key="3">
    <source>
        <dbReference type="ARBA" id="ARBA00022741"/>
    </source>
</evidence>
<feature type="domain" description="Helicase ATP-binding" evidence="15">
    <location>
        <begin position="699"/>
        <end position="860"/>
    </location>
</feature>
<dbReference type="InterPro" id="IPR027417">
    <property type="entry name" value="P-loop_NTPase"/>
</dbReference>
<dbReference type="GO" id="GO:0003684">
    <property type="term" value="F:damaged DNA binding"/>
    <property type="evidence" value="ECO:0007669"/>
    <property type="project" value="InterPro"/>
</dbReference>
<dbReference type="SMART" id="SM00487">
    <property type="entry name" value="DEXDc"/>
    <property type="match status" value="1"/>
</dbReference>
<feature type="region of interest" description="Disordered" evidence="14">
    <location>
        <begin position="443"/>
        <end position="501"/>
    </location>
</feature>
<comment type="subcellular location">
    <subcellularLocation>
        <location evidence="1 13">Cytoplasm</location>
    </subcellularLocation>
</comment>
<keyword evidence="18" id="KW-1185">Reference proteome</keyword>
<dbReference type="InterPro" id="IPR004576">
    <property type="entry name" value="Mfd"/>
</dbReference>
<dbReference type="Pfam" id="PF17757">
    <property type="entry name" value="UvrB_inter"/>
    <property type="match status" value="1"/>
</dbReference>
<sequence length="1233" mass="139660">MQNPLLELQEYENLAEALKKGRGPLQVTGTLDSQKVHLMYELGQDLPADGLHFPWKLVVTYDDTRAKEIYDDFRNFTKNVMLYPAKDLLFYSADIHGNLMTRQRISVLRHLMEDEGGVVVTTMDGLMDHLLPLKYMRDQIVTVMEGQVLDLEKLRDRLTAMGYERGAQVDGMGQFSIRGGIVDIYPLTEEVPVRIEMWDDEVNSIRTFDVESQRSVEQLEQVTIYPASEVVLSRQQLQSGIAKLEKEAASCEKAFRGQHKSEEAHRIKSIIAELVDGIREGWKLGGLDNYLRYFAEDTVSFLDYFPEENSLLFLDEPARLREKGETVEMEFRESMMHRLEKGYLLPGQTDLLYPAAAVLARVQRPRAVMLTGLDQKLQGMKVNHKFGLVVKNVNSYQNSFEMLIKDLTRWKKEGWRVILLSASRTRASRLASDLREYDLKAFCPDPPVGEEEGGAPGSGQGGVPGSSQGGAPGGGQGGAPGSGQGGTTGQPGGGPSRPESAIQVQPGQILVTHGNLHRGFEYPLIKFVFITEGDMFGVEKKKKRRKKTNYQGKAIQSFSELAVGDYVVHEEHGLGIYRGIEKVERDKITKDYIKIEYGDGGNLYLPATRLESIQKYAGAEAKKPKLNRLGGSEWSKTKSRVKGAVQEIAKDLVKLYAARQEKAGFQYGKDTVWQREFEELFPYDETDDQLDAIDSVKHDMESRKIMDRLVCGDVGYGKTEVALRAAFKAVQDSKQVVYLVPTTILAQQHYNTFVQRMKDFPVRVDMLSRFCTPSQQKKTLEDLRKGMVDIVIGTHRVLSKDMKFRDLGLLIVDEEQRFGVAHKEKIKQMKENVDVLTLTATPIPRTLHMSLAGIRDMSVLEEPPVDRTPIQTYVMEYNEEMIREAINRELSRGGQVYYVYNRVTDIDEVANRVAALVPEAVVTFAHGQMREHELERIMADFINGEIDVLVSTTIIETGLDIPNANTMIVHDADRMGLSQLYQLRGRVGRSNRTSYAFLMYKRDKLLKEEAEKRLQAIREFTELGSGIKIAMRDLEIRGAGNVLGAEQHGHMEAVGYDLYCKMLNEAVLALKGETVESETYETVVECDINAYIPAYYIKNEYQKLDIYKRISAIETEDEYMDMQDELTDRFGDIPKSVENLLKIAALKAMAHRAYVTEVSINRQEVRLTMYQKARLKVELIPEFVQSYKGKLKMMPGEVPVLLYTDTRNKNKDSFPMMKMARELVEGLTGLTEG</sequence>
<dbReference type="CDD" id="cd17991">
    <property type="entry name" value="DEXHc_TRCF"/>
    <property type="match status" value="1"/>
</dbReference>
<dbReference type="Gene3D" id="3.30.2060.10">
    <property type="entry name" value="Penicillin-binding protein 1b domain"/>
    <property type="match status" value="1"/>
</dbReference>
<feature type="compositionally biased region" description="Gly residues" evidence="14">
    <location>
        <begin position="454"/>
        <end position="495"/>
    </location>
</feature>
<dbReference type="NCBIfam" id="TIGR00580">
    <property type="entry name" value="mfd"/>
    <property type="match status" value="1"/>
</dbReference>
<dbReference type="SMART" id="SM00982">
    <property type="entry name" value="TRCF"/>
    <property type="match status" value="1"/>
</dbReference>
<dbReference type="Gene3D" id="3.40.50.300">
    <property type="entry name" value="P-loop containing nucleotide triphosphate hydrolases"/>
    <property type="match status" value="2"/>
</dbReference>
<dbReference type="InterPro" id="IPR001650">
    <property type="entry name" value="Helicase_C-like"/>
</dbReference>
<dbReference type="PANTHER" id="PTHR47964:SF1">
    <property type="entry name" value="ATP-DEPENDENT DNA HELICASE HOMOLOG RECG, CHLOROPLASTIC"/>
    <property type="match status" value="1"/>
</dbReference>
<evidence type="ECO:0000256" key="13">
    <source>
        <dbReference type="HAMAP-Rule" id="MF_00969"/>
    </source>
</evidence>
<evidence type="ECO:0000259" key="16">
    <source>
        <dbReference type="PROSITE" id="PS51194"/>
    </source>
</evidence>
<dbReference type="InterPro" id="IPR036101">
    <property type="entry name" value="CarD-like/TRCF_RID_sf"/>
</dbReference>
<dbReference type="AlphaFoldDB" id="A0A1I0HRR3"/>
<dbReference type="PROSITE" id="PS51192">
    <property type="entry name" value="HELICASE_ATP_BIND_1"/>
    <property type="match status" value="1"/>
</dbReference>
<evidence type="ECO:0000313" key="18">
    <source>
        <dbReference type="Proteomes" id="UP000198508"/>
    </source>
</evidence>
<evidence type="ECO:0000256" key="14">
    <source>
        <dbReference type="SAM" id="MobiDB-lite"/>
    </source>
</evidence>
<dbReference type="SUPFAM" id="SSF143517">
    <property type="entry name" value="TRCF domain-like"/>
    <property type="match status" value="1"/>
</dbReference>
<dbReference type="InterPro" id="IPR047112">
    <property type="entry name" value="RecG/Mfd"/>
</dbReference>
<dbReference type="Pfam" id="PF02559">
    <property type="entry name" value="CarD_TRCF_RID"/>
    <property type="match status" value="1"/>
</dbReference>
<protein>
    <recommendedName>
        <fullName evidence="12 13">Transcription-repair-coupling factor</fullName>
        <shortName evidence="13">TRCF</shortName>
        <ecNumber evidence="13">3.6.4.-</ecNumber>
    </recommendedName>
</protein>
<dbReference type="EMBL" id="FOIM01000017">
    <property type="protein sequence ID" value="SET85869.1"/>
    <property type="molecule type" value="Genomic_DNA"/>
</dbReference>
<evidence type="ECO:0000256" key="5">
    <source>
        <dbReference type="ARBA" id="ARBA00022801"/>
    </source>
</evidence>
<dbReference type="Proteomes" id="UP000198508">
    <property type="component" value="Unassembled WGS sequence"/>
</dbReference>
<dbReference type="PANTHER" id="PTHR47964">
    <property type="entry name" value="ATP-DEPENDENT DNA HELICASE HOMOLOG RECG, CHLOROPLASTIC"/>
    <property type="match status" value="1"/>
</dbReference>
<evidence type="ECO:0000313" key="17">
    <source>
        <dbReference type="EMBL" id="SET85869.1"/>
    </source>
</evidence>
<keyword evidence="8 13" id="KW-0238">DNA-binding</keyword>
<keyword evidence="2 13" id="KW-0963">Cytoplasm</keyword>
<dbReference type="Gene3D" id="3.90.1150.50">
    <property type="entry name" value="Transcription-repair-coupling factor, D7 domain"/>
    <property type="match status" value="1"/>
</dbReference>
<dbReference type="PROSITE" id="PS51194">
    <property type="entry name" value="HELICASE_CTER"/>
    <property type="match status" value="1"/>
</dbReference>
<dbReference type="SUPFAM" id="SSF52540">
    <property type="entry name" value="P-loop containing nucleoside triphosphate hydrolases"/>
    <property type="match status" value="3"/>
</dbReference>
<evidence type="ECO:0000256" key="9">
    <source>
        <dbReference type="ARBA" id="ARBA00023204"/>
    </source>
</evidence>
<dbReference type="HAMAP" id="MF_00969">
    <property type="entry name" value="TRCF"/>
    <property type="match status" value="1"/>
</dbReference>
<evidence type="ECO:0000256" key="6">
    <source>
        <dbReference type="ARBA" id="ARBA00022806"/>
    </source>
</evidence>
<dbReference type="STRING" id="460384.SAMN05216313_11720"/>
<evidence type="ECO:0000256" key="4">
    <source>
        <dbReference type="ARBA" id="ARBA00022763"/>
    </source>
</evidence>
<dbReference type="RefSeq" id="WP_092365966.1">
    <property type="nucleotide sequence ID" value="NZ_DAINWJ010000345.1"/>
</dbReference>
<name>A0A1I0HRR3_9FIRM</name>
<dbReference type="InterPro" id="IPR011545">
    <property type="entry name" value="DEAD/DEAH_box_helicase_dom"/>
</dbReference>
<keyword evidence="3 13" id="KW-0547">Nucleotide-binding</keyword>
<organism evidence="17 18">
    <name type="scientific">Enterocloster lavalensis</name>
    <dbReference type="NCBI Taxonomy" id="460384"/>
    <lineage>
        <taxon>Bacteria</taxon>
        <taxon>Bacillati</taxon>
        <taxon>Bacillota</taxon>
        <taxon>Clostridia</taxon>
        <taxon>Lachnospirales</taxon>
        <taxon>Lachnospiraceae</taxon>
        <taxon>Enterocloster</taxon>
    </lineage>
</organism>
<dbReference type="InterPro" id="IPR005118">
    <property type="entry name" value="TRCF_C"/>
</dbReference>
<dbReference type="GO" id="GO:0005737">
    <property type="term" value="C:cytoplasm"/>
    <property type="evidence" value="ECO:0007669"/>
    <property type="project" value="UniProtKB-SubCell"/>
</dbReference>
<gene>
    <name evidence="13" type="primary">mfd</name>
    <name evidence="17" type="ORF">SAMN05216313_11720</name>
</gene>
<dbReference type="GO" id="GO:0016787">
    <property type="term" value="F:hydrolase activity"/>
    <property type="evidence" value="ECO:0007669"/>
    <property type="project" value="UniProtKB-KW"/>
</dbReference>
<dbReference type="Gene3D" id="3.40.50.11180">
    <property type="match status" value="1"/>
</dbReference>
<dbReference type="GO" id="GO:0003678">
    <property type="term" value="F:DNA helicase activity"/>
    <property type="evidence" value="ECO:0007669"/>
    <property type="project" value="TreeGrafter"/>
</dbReference>
<proteinExistence type="inferred from homology"/>
<dbReference type="SMART" id="SM00490">
    <property type="entry name" value="HELICc"/>
    <property type="match status" value="1"/>
</dbReference>
<accession>A0A1I0HRR3</accession>
<keyword evidence="5 13" id="KW-0378">Hydrolase</keyword>
<dbReference type="GO" id="GO:0005524">
    <property type="term" value="F:ATP binding"/>
    <property type="evidence" value="ECO:0007669"/>
    <property type="project" value="UniProtKB-UniRule"/>
</dbReference>
<evidence type="ECO:0000259" key="15">
    <source>
        <dbReference type="PROSITE" id="PS51192"/>
    </source>
</evidence>
<keyword evidence="6" id="KW-0347">Helicase</keyword>
<comment type="similarity">
    <text evidence="10 13">In the N-terminal section; belongs to the UvrB family.</text>
</comment>
<dbReference type="Pfam" id="PF00270">
    <property type="entry name" value="DEAD"/>
    <property type="match status" value="1"/>
</dbReference>
<keyword evidence="4 13" id="KW-0227">DNA damage</keyword>
<evidence type="ECO:0000256" key="11">
    <source>
        <dbReference type="ARBA" id="ARBA00061399"/>
    </source>
</evidence>
<evidence type="ECO:0000256" key="10">
    <source>
        <dbReference type="ARBA" id="ARBA00061104"/>
    </source>
</evidence>
<dbReference type="InterPro" id="IPR003711">
    <property type="entry name" value="CarD-like/TRCF_RID"/>
</dbReference>
<reference evidence="18" key="1">
    <citation type="submission" date="2016-10" db="EMBL/GenBank/DDBJ databases">
        <authorList>
            <person name="Varghese N."/>
            <person name="Submissions S."/>
        </authorList>
    </citation>
    <scope>NUCLEOTIDE SEQUENCE [LARGE SCALE GENOMIC DNA]</scope>
    <source>
        <strain evidence="18">NLAE-zl-G277</strain>
    </source>
</reference>
<evidence type="ECO:0000256" key="12">
    <source>
        <dbReference type="ARBA" id="ARBA00070128"/>
    </source>
</evidence>
<dbReference type="Gene3D" id="2.40.10.170">
    <property type="match status" value="1"/>
</dbReference>